<sequence length="269" mass="30639">MRFRVAHTPDADDAFMFYAMLNQRIPLSFEVESVVEDIETLNRNAMQGIYDVTAISVHAYAYVHNFYRILSTGASVGNGYGPVVVAREKIDLEKALIAIPGNYTTATLLLKLACNAKTIEMKFDKILEAVKREEVDAGLLIHETQLSFEDFGLKKILDLYDWWNSITKLPLPLGVNAIKRSLDVESQKTFLKAMKQSVRYALENMDEAMCYAAKFSRGLDSERLRKFVTMYVNEFTLEMPNEVEKAIETLFEMAEEKGVLKKPPLDVLR</sequence>
<dbReference type="EMBL" id="DSYZ01000085">
    <property type="protein sequence ID" value="HGT82859.1"/>
    <property type="molecule type" value="Genomic_DNA"/>
</dbReference>
<dbReference type="HAMAP" id="MF_00996">
    <property type="entry name" value="MqnD"/>
    <property type="match status" value="1"/>
</dbReference>
<organism evidence="4">
    <name type="scientific">Archaeoglobus fulgidus</name>
    <dbReference type="NCBI Taxonomy" id="2234"/>
    <lineage>
        <taxon>Archaea</taxon>
        <taxon>Methanobacteriati</taxon>
        <taxon>Methanobacteriota</taxon>
        <taxon>Archaeoglobi</taxon>
        <taxon>Archaeoglobales</taxon>
        <taxon>Archaeoglobaceae</taxon>
        <taxon>Archaeoglobus</taxon>
    </lineage>
</organism>
<feature type="binding site" evidence="3">
    <location>
        <begin position="105"/>
        <end position="106"/>
    </location>
    <ligand>
        <name>substrate</name>
    </ligand>
</feature>
<evidence type="ECO:0000256" key="2">
    <source>
        <dbReference type="ARBA" id="ARBA00023239"/>
    </source>
</evidence>
<evidence type="ECO:0000256" key="1">
    <source>
        <dbReference type="ARBA" id="ARBA00022428"/>
    </source>
</evidence>
<evidence type="ECO:0000313" key="4">
    <source>
        <dbReference type="EMBL" id="HGT82859.1"/>
    </source>
</evidence>
<dbReference type="AlphaFoldDB" id="A0A7J3M242"/>
<comment type="caution">
    <text evidence="3">Lacks conserved residue(s) required for the propagation of feature annotation.</text>
</comment>
<dbReference type="PANTHER" id="PTHR37167">
    <property type="entry name" value="1,4-DIHYDROXY-6-NAPHTOATE SYNTHASE"/>
    <property type="match status" value="1"/>
</dbReference>
<reference evidence="4" key="1">
    <citation type="journal article" date="2020" name="mSystems">
        <title>Genome- and Community-Level Interaction Insights into Carbon Utilization and Element Cycling Functions of Hydrothermarchaeota in Hydrothermal Sediment.</title>
        <authorList>
            <person name="Zhou Z."/>
            <person name="Liu Y."/>
            <person name="Xu W."/>
            <person name="Pan J."/>
            <person name="Luo Z.H."/>
            <person name="Li M."/>
        </authorList>
    </citation>
    <scope>NUCLEOTIDE SEQUENCE [LARGE SCALE GENOMIC DNA]</scope>
    <source>
        <strain evidence="4">SpSt-587</strain>
    </source>
</reference>
<gene>
    <name evidence="3" type="primary">mqnD</name>
    <name evidence="4" type="ORF">ENT52_03935</name>
</gene>
<comment type="caution">
    <text evidence="4">The sequence shown here is derived from an EMBL/GenBank/DDBJ whole genome shotgun (WGS) entry which is preliminary data.</text>
</comment>
<evidence type="ECO:0000256" key="3">
    <source>
        <dbReference type="HAMAP-Rule" id="MF_00996"/>
    </source>
</evidence>
<keyword evidence="2 3" id="KW-0456">Lyase</keyword>
<dbReference type="SUPFAM" id="SSF53850">
    <property type="entry name" value="Periplasmic binding protein-like II"/>
    <property type="match status" value="1"/>
</dbReference>
<dbReference type="EC" id="4.1.99.29" evidence="3"/>
<comment type="catalytic activity">
    <reaction evidence="3">
        <text>cyclic dehypoxanthinylfutalosinate = 1,4-dihydroxy-6-naphthoate + dihydroxyacetone</text>
        <dbReference type="Rhea" id="RHEA:33087"/>
        <dbReference type="ChEBI" id="CHEBI:16016"/>
        <dbReference type="ChEBI" id="CHEBI:64254"/>
        <dbReference type="ChEBI" id="CHEBI:64270"/>
        <dbReference type="EC" id="4.1.99.29"/>
    </reaction>
</comment>
<name>A0A7J3M242_ARCFL</name>
<keyword evidence="1 3" id="KW-0474">Menaquinone biosynthesis</keyword>
<comment type="similarity">
    <text evidence="3">Belongs to the MqnA/MqnD family. MqnD subfamily.</text>
</comment>
<accession>A0A7J3M242</accession>
<comment type="function">
    <text evidence="3">Catalyzes the conversion of cyclic dehypoxanthine futalosine (cyclic DHFL) into 1,4-dihydroxy-6-naphthoate, a step in the biosynthesis of menaquinone (MK, vitamin K2).</text>
</comment>
<protein>
    <recommendedName>
        <fullName evidence="3">1,4-dihydroxy-6-naphtoate synthase</fullName>
        <ecNumber evidence="3">4.1.99.29</ecNumber>
    </recommendedName>
    <alternativeName>
        <fullName evidence="3">Menaquinone biosynthetic enzyme MqnD</fullName>
    </alternativeName>
</protein>
<dbReference type="InterPro" id="IPR030869">
    <property type="entry name" value="MqnD"/>
</dbReference>
<dbReference type="InterPro" id="IPR003773">
    <property type="entry name" value="Menaquinone_biosynth"/>
</dbReference>
<dbReference type="UniPathway" id="UPA00079"/>
<dbReference type="GO" id="GO:0016830">
    <property type="term" value="F:carbon-carbon lyase activity"/>
    <property type="evidence" value="ECO:0007669"/>
    <property type="project" value="UniProtKB-UniRule"/>
</dbReference>
<dbReference type="Gene3D" id="3.40.190.10">
    <property type="entry name" value="Periplasmic binding protein-like II"/>
    <property type="match status" value="2"/>
</dbReference>
<feature type="active site" description="Proton acceptor" evidence="3">
    <location>
        <position position="142"/>
    </location>
</feature>
<dbReference type="GO" id="GO:0009234">
    <property type="term" value="P:menaquinone biosynthetic process"/>
    <property type="evidence" value="ECO:0007669"/>
    <property type="project" value="UniProtKB-UniRule"/>
</dbReference>
<proteinExistence type="inferred from homology"/>
<dbReference type="PANTHER" id="PTHR37167:SF1">
    <property type="entry name" value="1,4-DIHYDROXY-6-NAPHTOATE SYNTHASE"/>
    <property type="match status" value="1"/>
</dbReference>
<comment type="pathway">
    <text evidence="3">Quinol/quinone metabolism; menaquinone biosynthesis.</text>
</comment>
<dbReference type="Pfam" id="PF02621">
    <property type="entry name" value="VitK2_biosynth"/>
    <property type="match status" value="1"/>
</dbReference>